<evidence type="ECO:0000259" key="8">
    <source>
        <dbReference type="Pfam" id="PF20684"/>
    </source>
</evidence>
<protein>
    <recommendedName>
        <fullName evidence="8">Rhodopsin domain-containing protein</fullName>
    </recommendedName>
</protein>
<feature type="transmembrane region" description="Helical" evidence="7">
    <location>
        <begin position="156"/>
        <end position="178"/>
    </location>
</feature>
<dbReference type="InterPro" id="IPR052337">
    <property type="entry name" value="SAT4-like"/>
</dbReference>
<dbReference type="EMBL" id="CDPU01000057">
    <property type="protein sequence ID" value="CEO55820.1"/>
    <property type="molecule type" value="Genomic_DNA"/>
</dbReference>
<keyword evidence="4 7" id="KW-0472">Membrane</keyword>
<comment type="similarity">
    <text evidence="5">Belongs to the SAT4 family.</text>
</comment>
<evidence type="ECO:0000256" key="2">
    <source>
        <dbReference type="ARBA" id="ARBA00022692"/>
    </source>
</evidence>
<dbReference type="PANTHER" id="PTHR33048:SF47">
    <property type="entry name" value="INTEGRAL MEMBRANE PROTEIN-RELATED"/>
    <property type="match status" value="1"/>
</dbReference>
<name>A0A0B7KLX8_BIOOC</name>
<keyword evidence="2 7" id="KW-0812">Transmembrane</keyword>
<evidence type="ECO:0000256" key="1">
    <source>
        <dbReference type="ARBA" id="ARBA00004141"/>
    </source>
</evidence>
<dbReference type="PANTHER" id="PTHR33048">
    <property type="entry name" value="PTH11-LIKE INTEGRAL MEMBRANE PROTEIN (AFU_ORTHOLOGUE AFUA_5G11245)"/>
    <property type="match status" value="1"/>
</dbReference>
<dbReference type="AlphaFoldDB" id="A0A0B7KLX8"/>
<sequence>MSATPFGSMTPDEREEFLSQPALAAPDGFTSHLTNPESRNDLGLSVTIACTVIAWVLFLLRLYAFFVYRKETRIQEGLALVAAATFTVLLYPGYHLAKLGAFYVHQWDMDRHKFSEVLLMSYILTTMWYLTMLFAKSAIMLEWLRVFWPGHSRNSIYWICNITLGVLVAFFSAGFIYFQARCQPFHKAWNPWLEGTCSNRSYIDNASVFFNIALDLVIFILPQTMVWRLHAPLKRRIGKSIIFSFALLGIGCGSGRAQNVHTFKYSQDVAYSLSSGYLWALGECAIVVLVYCALPISRIYTEPKMPPLLMPLNRWYKGKFGGSQVLVNEAVSKNTKGKYWVPSKPSSLSPAPNNNVYERMDDSTHSEVHLTDLPPVR</sequence>
<feature type="transmembrane region" description="Helical" evidence="7">
    <location>
        <begin position="277"/>
        <end position="296"/>
    </location>
</feature>
<feature type="compositionally biased region" description="Polar residues" evidence="6">
    <location>
        <begin position="344"/>
        <end position="356"/>
    </location>
</feature>
<gene>
    <name evidence="9" type="ORF">BN869_000011878_1</name>
</gene>
<evidence type="ECO:0000256" key="5">
    <source>
        <dbReference type="ARBA" id="ARBA00038359"/>
    </source>
</evidence>
<dbReference type="Pfam" id="PF20684">
    <property type="entry name" value="Fung_rhodopsin"/>
    <property type="match status" value="1"/>
</dbReference>
<reference evidence="9" key="1">
    <citation type="submission" date="2015-01" db="EMBL/GenBank/DDBJ databases">
        <authorList>
            <person name="Durling Mikael"/>
        </authorList>
    </citation>
    <scope>NUCLEOTIDE SEQUENCE</scope>
</reference>
<evidence type="ECO:0000256" key="3">
    <source>
        <dbReference type="ARBA" id="ARBA00022989"/>
    </source>
</evidence>
<feature type="transmembrane region" description="Helical" evidence="7">
    <location>
        <begin position="78"/>
        <end position="97"/>
    </location>
</feature>
<evidence type="ECO:0000256" key="6">
    <source>
        <dbReference type="SAM" id="MobiDB-lite"/>
    </source>
</evidence>
<feature type="compositionally biased region" description="Basic and acidic residues" evidence="6">
    <location>
        <begin position="358"/>
        <end position="370"/>
    </location>
</feature>
<feature type="region of interest" description="Disordered" evidence="6">
    <location>
        <begin position="340"/>
        <end position="377"/>
    </location>
</feature>
<feature type="transmembrane region" description="Helical" evidence="7">
    <location>
        <begin position="117"/>
        <end position="135"/>
    </location>
</feature>
<feature type="domain" description="Rhodopsin" evidence="8">
    <location>
        <begin position="61"/>
        <end position="297"/>
    </location>
</feature>
<evidence type="ECO:0000256" key="7">
    <source>
        <dbReference type="SAM" id="Phobius"/>
    </source>
</evidence>
<feature type="transmembrane region" description="Helical" evidence="7">
    <location>
        <begin position="241"/>
        <end position="257"/>
    </location>
</feature>
<proteinExistence type="inferred from homology"/>
<evidence type="ECO:0000313" key="9">
    <source>
        <dbReference type="EMBL" id="CEO55820.1"/>
    </source>
</evidence>
<dbReference type="GO" id="GO:0016020">
    <property type="term" value="C:membrane"/>
    <property type="evidence" value="ECO:0007669"/>
    <property type="project" value="UniProtKB-SubCell"/>
</dbReference>
<comment type="subcellular location">
    <subcellularLocation>
        <location evidence="1">Membrane</location>
        <topology evidence="1">Multi-pass membrane protein</topology>
    </subcellularLocation>
</comment>
<organism evidence="9">
    <name type="scientific">Bionectria ochroleuca</name>
    <name type="common">Gliocladium roseum</name>
    <dbReference type="NCBI Taxonomy" id="29856"/>
    <lineage>
        <taxon>Eukaryota</taxon>
        <taxon>Fungi</taxon>
        <taxon>Dikarya</taxon>
        <taxon>Ascomycota</taxon>
        <taxon>Pezizomycotina</taxon>
        <taxon>Sordariomycetes</taxon>
        <taxon>Hypocreomycetidae</taxon>
        <taxon>Hypocreales</taxon>
        <taxon>Bionectriaceae</taxon>
        <taxon>Clonostachys</taxon>
    </lineage>
</organism>
<evidence type="ECO:0000256" key="4">
    <source>
        <dbReference type="ARBA" id="ARBA00023136"/>
    </source>
</evidence>
<accession>A0A0B7KLX8</accession>
<feature type="transmembrane region" description="Helical" evidence="7">
    <location>
        <begin position="208"/>
        <end position="229"/>
    </location>
</feature>
<dbReference type="InterPro" id="IPR049326">
    <property type="entry name" value="Rhodopsin_dom_fungi"/>
</dbReference>
<feature type="transmembrane region" description="Helical" evidence="7">
    <location>
        <begin position="42"/>
        <end position="66"/>
    </location>
</feature>
<keyword evidence="3 7" id="KW-1133">Transmembrane helix</keyword>